<keyword evidence="3" id="KW-0812">Transmembrane</keyword>
<dbReference type="GO" id="GO:0007155">
    <property type="term" value="P:cell adhesion"/>
    <property type="evidence" value="ECO:0007669"/>
    <property type="project" value="InterPro"/>
</dbReference>
<dbReference type="InterPro" id="IPR012902">
    <property type="entry name" value="N_methyl_site"/>
</dbReference>
<dbReference type="GO" id="GO:0043107">
    <property type="term" value="P:type IV pilus-dependent motility"/>
    <property type="evidence" value="ECO:0007669"/>
    <property type="project" value="TreeGrafter"/>
</dbReference>
<dbReference type="InterPro" id="IPR001082">
    <property type="entry name" value="Pilin"/>
</dbReference>
<organism evidence="4">
    <name type="scientific">mine drainage metagenome</name>
    <dbReference type="NCBI Taxonomy" id="410659"/>
    <lineage>
        <taxon>unclassified sequences</taxon>
        <taxon>metagenomes</taxon>
        <taxon>ecological metagenomes</taxon>
    </lineage>
</organism>
<protein>
    <submittedName>
        <fullName evidence="4">Fimbrial protein</fullName>
    </submittedName>
</protein>
<dbReference type="PROSITE" id="PS00409">
    <property type="entry name" value="PROKAR_NTER_METHYL"/>
    <property type="match status" value="1"/>
</dbReference>
<comment type="caution">
    <text evidence="4">The sequence shown here is derived from an EMBL/GenBank/DDBJ whole genome shotgun (WGS) entry which is preliminary data.</text>
</comment>
<keyword evidence="3" id="KW-0472">Membrane</keyword>
<evidence type="ECO:0000256" key="2">
    <source>
        <dbReference type="SAM" id="MobiDB-lite"/>
    </source>
</evidence>
<sequence length="177" mass="18711">MAAQRYGQTTYRTNDHRESTMRHVQRPAAGSLNKGFTLIELMIVVAIIGILAAIAIPAYQNYTVRAQVTEGLSLATGAKVAVWDFYSQHGAFPGSNQSAGLAQPQSITGNYVKRVDATNGLITIVYGGNANTAIQNKTLYLSGKSSADGLLWTCTTAPGGTAPATAVPRQYLPTSCS</sequence>
<dbReference type="Pfam" id="PF07963">
    <property type="entry name" value="N_methyl"/>
    <property type="match status" value="1"/>
</dbReference>
<reference evidence="4" key="1">
    <citation type="submission" date="2016-10" db="EMBL/GenBank/DDBJ databases">
        <title>Sequence of Gallionella enrichment culture.</title>
        <authorList>
            <person name="Poehlein A."/>
            <person name="Muehling M."/>
            <person name="Daniel R."/>
        </authorList>
    </citation>
    <scope>NUCLEOTIDE SEQUENCE</scope>
</reference>
<evidence type="ECO:0000256" key="1">
    <source>
        <dbReference type="ARBA" id="ARBA00022481"/>
    </source>
</evidence>
<dbReference type="SUPFAM" id="SSF54523">
    <property type="entry name" value="Pili subunits"/>
    <property type="match status" value="1"/>
</dbReference>
<dbReference type="PANTHER" id="PTHR30093">
    <property type="entry name" value="GENERAL SECRETION PATHWAY PROTEIN G"/>
    <property type="match status" value="1"/>
</dbReference>
<feature type="transmembrane region" description="Helical" evidence="3">
    <location>
        <begin position="36"/>
        <end position="59"/>
    </location>
</feature>
<dbReference type="EMBL" id="MLJW01001081">
    <property type="protein sequence ID" value="OIQ80296.1"/>
    <property type="molecule type" value="Genomic_DNA"/>
</dbReference>
<evidence type="ECO:0000256" key="3">
    <source>
        <dbReference type="SAM" id="Phobius"/>
    </source>
</evidence>
<keyword evidence="1" id="KW-0488">Methylation</keyword>
<evidence type="ECO:0000313" key="4">
    <source>
        <dbReference type="EMBL" id="OIQ80296.1"/>
    </source>
</evidence>
<keyword evidence="3" id="KW-1133">Transmembrane helix</keyword>
<proteinExistence type="predicted"/>
<dbReference type="Pfam" id="PF00114">
    <property type="entry name" value="Pilin"/>
    <property type="match status" value="1"/>
</dbReference>
<dbReference type="GO" id="GO:0044096">
    <property type="term" value="C:type IV pilus"/>
    <property type="evidence" value="ECO:0007669"/>
    <property type="project" value="TreeGrafter"/>
</dbReference>
<feature type="region of interest" description="Disordered" evidence="2">
    <location>
        <begin position="1"/>
        <end position="25"/>
    </location>
</feature>
<gene>
    <name evidence="4" type="primary">pilE_15</name>
    <name evidence="4" type="ORF">GALL_379540</name>
</gene>
<name>A0A1J5QA73_9ZZZZ</name>
<feature type="compositionally biased region" description="Polar residues" evidence="2">
    <location>
        <begin position="1"/>
        <end position="12"/>
    </location>
</feature>
<dbReference type="PANTHER" id="PTHR30093:SF34">
    <property type="entry name" value="PREPILIN PEPTIDASE-DEPENDENT PROTEIN D"/>
    <property type="match status" value="1"/>
</dbReference>
<dbReference type="AlphaFoldDB" id="A0A1J5QA73"/>
<dbReference type="InterPro" id="IPR045584">
    <property type="entry name" value="Pilin-like"/>
</dbReference>
<accession>A0A1J5QA73</accession>
<dbReference type="NCBIfam" id="TIGR02532">
    <property type="entry name" value="IV_pilin_GFxxxE"/>
    <property type="match status" value="1"/>
</dbReference>
<dbReference type="Gene3D" id="3.30.700.10">
    <property type="entry name" value="Glycoprotein, Type 4 Pilin"/>
    <property type="match status" value="1"/>
</dbReference>